<evidence type="ECO:0000313" key="9">
    <source>
        <dbReference type="Proteomes" id="UP000500767"/>
    </source>
</evidence>
<dbReference type="SMART" id="SM00478">
    <property type="entry name" value="ENDO3c"/>
    <property type="match status" value="1"/>
</dbReference>
<dbReference type="FunFam" id="1.10.340.30:FF:000004">
    <property type="entry name" value="DNA-3-methyladenine glycosylase II"/>
    <property type="match status" value="1"/>
</dbReference>
<dbReference type="Proteomes" id="UP000500767">
    <property type="component" value="Chromosome"/>
</dbReference>
<keyword evidence="4" id="KW-0227">DNA damage</keyword>
<dbReference type="EMBL" id="CP053708">
    <property type="protein sequence ID" value="QKE90086.1"/>
    <property type="molecule type" value="Genomic_DNA"/>
</dbReference>
<keyword evidence="5" id="KW-0234">DNA repair</keyword>
<dbReference type="PANTHER" id="PTHR43003:SF5">
    <property type="entry name" value="DNA-3-METHYLADENINE GLYCOSYLASE"/>
    <property type="match status" value="1"/>
</dbReference>
<reference evidence="8 9" key="1">
    <citation type="journal article" date="2014" name="World J. Microbiol. Biotechnol.">
        <title>Biodiversity and physiological characteristics of Antarctic and Arctic lichens-associated bacteria.</title>
        <authorList>
            <person name="Lee Y.M."/>
            <person name="Kim E.H."/>
            <person name="Lee H.K."/>
            <person name="Hong S.G."/>
        </authorList>
    </citation>
    <scope>NUCLEOTIDE SEQUENCE [LARGE SCALE GENOMIC DNA]</scope>
    <source>
        <strain evidence="8 9">PAMC 26569</strain>
    </source>
</reference>
<dbReference type="GO" id="GO:0043916">
    <property type="term" value="F:DNA-7-methylguanine glycosylase activity"/>
    <property type="evidence" value="ECO:0007669"/>
    <property type="project" value="TreeGrafter"/>
</dbReference>
<comment type="similarity">
    <text evidence="2">Belongs to the alkylbase DNA glycosidase AlkA family.</text>
</comment>
<proteinExistence type="inferred from homology"/>
<dbReference type="GO" id="GO:0032993">
    <property type="term" value="C:protein-DNA complex"/>
    <property type="evidence" value="ECO:0007669"/>
    <property type="project" value="TreeGrafter"/>
</dbReference>
<dbReference type="AlphaFoldDB" id="A0A6M8HP47"/>
<dbReference type="SUPFAM" id="SSF48150">
    <property type="entry name" value="DNA-glycosylase"/>
    <property type="match status" value="1"/>
</dbReference>
<protein>
    <recommendedName>
        <fullName evidence="3">DNA-3-methyladenine glycosylase II</fullName>
        <ecNumber evidence="3">3.2.2.21</ecNumber>
    </recommendedName>
</protein>
<dbReference type="PANTHER" id="PTHR43003">
    <property type="entry name" value="DNA-3-METHYLADENINE GLYCOSYLASE"/>
    <property type="match status" value="1"/>
</dbReference>
<dbReference type="GO" id="GO:0032131">
    <property type="term" value="F:alkylated DNA binding"/>
    <property type="evidence" value="ECO:0007669"/>
    <property type="project" value="TreeGrafter"/>
</dbReference>
<dbReference type="CDD" id="cd00056">
    <property type="entry name" value="ENDO3c"/>
    <property type="match status" value="1"/>
</dbReference>
<evidence type="ECO:0000313" key="8">
    <source>
        <dbReference type="EMBL" id="QKE90086.1"/>
    </source>
</evidence>
<accession>A0A6M8HP47</accession>
<sequence length="246" mass="26724">MNDVSSKRVPAARPAPEQAPRSVDAARRHLMAADPDLAALIHRIGPCRLKVDRKPEPFESLVRAIAHQQLHARAAGAILGRLVALAPGAASAPDAFPAPDVLLALSDEAVRGCGFSGSKTRAMRAVCDATLAGIVPTRRQAMRLSDEALIERLVSLRGIGRWTVEMLLIFSLGRKDVMPVDDFGVREGYRLIKRLEMQPKPRVLAGIAQAWSPHRSVAAWYLWRASDEGKPAAKRPRPAKAYKATG</sequence>
<dbReference type="InterPro" id="IPR051912">
    <property type="entry name" value="Alkylbase_DNA_Glycosylase/TA"/>
</dbReference>
<evidence type="ECO:0000256" key="1">
    <source>
        <dbReference type="ARBA" id="ARBA00000086"/>
    </source>
</evidence>
<name>A0A6M8HP47_9PROT</name>
<feature type="domain" description="HhH-GPD" evidence="7">
    <location>
        <begin position="66"/>
        <end position="227"/>
    </location>
</feature>
<dbReference type="InterPro" id="IPR000035">
    <property type="entry name" value="Alkylbase_DNA_glycsylse_CS"/>
</dbReference>
<keyword evidence="9" id="KW-1185">Reference proteome</keyword>
<comment type="catalytic activity">
    <reaction evidence="1">
        <text>Hydrolysis of alkylated DNA, releasing 3-methyladenine, 3-methylguanine, 7-methylguanine and 7-methyladenine.</text>
        <dbReference type="EC" id="3.2.2.21"/>
    </reaction>
</comment>
<evidence type="ECO:0000256" key="3">
    <source>
        <dbReference type="ARBA" id="ARBA00012000"/>
    </source>
</evidence>
<dbReference type="EC" id="3.2.2.21" evidence="3"/>
<evidence type="ECO:0000259" key="7">
    <source>
        <dbReference type="SMART" id="SM00478"/>
    </source>
</evidence>
<dbReference type="GO" id="GO:0008725">
    <property type="term" value="F:DNA-3-methyladenine glycosylase activity"/>
    <property type="evidence" value="ECO:0007669"/>
    <property type="project" value="TreeGrafter"/>
</dbReference>
<evidence type="ECO:0000256" key="6">
    <source>
        <dbReference type="SAM" id="MobiDB-lite"/>
    </source>
</evidence>
<dbReference type="GO" id="GO:0006307">
    <property type="term" value="P:DNA alkylation repair"/>
    <property type="evidence" value="ECO:0007669"/>
    <property type="project" value="TreeGrafter"/>
</dbReference>
<dbReference type="Pfam" id="PF00730">
    <property type="entry name" value="HhH-GPD"/>
    <property type="match status" value="1"/>
</dbReference>
<dbReference type="InterPro" id="IPR011257">
    <property type="entry name" value="DNA_glycosylase"/>
</dbReference>
<feature type="region of interest" description="Disordered" evidence="6">
    <location>
        <begin position="1"/>
        <end position="23"/>
    </location>
</feature>
<dbReference type="KEGG" id="lck:HN018_08500"/>
<dbReference type="InterPro" id="IPR003265">
    <property type="entry name" value="HhH-GPD_domain"/>
</dbReference>
<organism evidence="8 9">
    <name type="scientific">Lichenicola cladoniae</name>
    <dbReference type="NCBI Taxonomy" id="1484109"/>
    <lineage>
        <taxon>Bacteria</taxon>
        <taxon>Pseudomonadati</taxon>
        <taxon>Pseudomonadota</taxon>
        <taxon>Alphaproteobacteria</taxon>
        <taxon>Acetobacterales</taxon>
        <taxon>Acetobacteraceae</taxon>
        <taxon>Lichenicola</taxon>
    </lineage>
</organism>
<dbReference type="PROSITE" id="PS00516">
    <property type="entry name" value="ALKYLBASE_DNA_GLYCOS"/>
    <property type="match status" value="1"/>
</dbReference>
<evidence type="ECO:0000256" key="4">
    <source>
        <dbReference type="ARBA" id="ARBA00022763"/>
    </source>
</evidence>
<dbReference type="GO" id="GO:0006285">
    <property type="term" value="P:base-excision repair, AP site formation"/>
    <property type="evidence" value="ECO:0007669"/>
    <property type="project" value="TreeGrafter"/>
</dbReference>
<evidence type="ECO:0000256" key="2">
    <source>
        <dbReference type="ARBA" id="ARBA00010817"/>
    </source>
</evidence>
<dbReference type="Gene3D" id="1.10.1670.40">
    <property type="match status" value="1"/>
</dbReference>
<dbReference type="Gene3D" id="1.10.340.30">
    <property type="entry name" value="Hypothetical protein, domain 2"/>
    <property type="match status" value="1"/>
</dbReference>
<feature type="compositionally biased region" description="Low complexity" evidence="6">
    <location>
        <begin position="8"/>
        <end position="21"/>
    </location>
</feature>
<gene>
    <name evidence="8" type="ORF">HN018_08500</name>
</gene>
<evidence type="ECO:0000256" key="5">
    <source>
        <dbReference type="ARBA" id="ARBA00023204"/>
    </source>
</evidence>